<evidence type="ECO:0000313" key="2">
    <source>
        <dbReference type="Proteomes" id="UP000093476"/>
    </source>
</evidence>
<dbReference type="AlphaFoldDB" id="A0A1C0TY33"/>
<name>A0A1C0TY33_9GAMM</name>
<dbReference type="EMBL" id="LOMY01000202">
    <property type="protein sequence ID" value="OCQ50583.1"/>
    <property type="molecule type" value="Genomic_DNA"/>
</dbReference>
<dbReference type="Proteomes" id="UP000093476">
    <property type="component" value="Unassembled WGS sequence"/>
</dbReference>
<gene>
    <name evidence="1" type="ORF">Ppb6_04363</name>
</gene>
<keyword evidence="2" id="KW-1185">Reference proteome</keyword>
<sequence length="88" mass="10227">MLGKICDFNLRWFVTVRDNHWVISQREQRNIGLSNEVDELIATRKEDPDTSSFLRRCLCVAEEAGLRLYIKISPLEGADQYDHARLSC</sequence>
<dbReference type="RefSeq" id="WP_065824811.1">
    <property type="nucleotide sequence ID" value="NZ_CAWMQZ010000202.1"/>
</dbReference>
<proteinExistence type="predicted"/>
<accession>A0A1C0TY33</accession>
<reference evidence="1 2" key="1">
    <citation type="submission" date="2015-12" db="EMBL/GenBank/DDBJ databases">
        <title>Genome comparisons provide insights into the role of secondary metabolites in the pathogenic phase of the Photorhabdus life cycle.</title>
        <authorList>
            <person name="Tobias N.J."/>
            <person name="Mishra B."/>
            <person name="Gupta D.K."/>
            <person name="Thines M."/>
            <person name="Stinear T.P."/>
            <person name="Bode H.B."/>
        </authorList>
    </citation>
    <scope>NUCLEOTIDE SEQUENCE [LARGE SCALE GENOMIC DNA]</scope>
    <source>
        <strain evidence="1 2">PB68.1</strain>
    </source>
</reference>
<protein>
    <submittedName>
        <fullName evidence="1">Uncharacterized protein</fullName>
    </submittedName>
</protein>
<organism evidence="1 2">
    <name type="scientific">Photorhabdus australis subsp. thailandensis</name>
    <dbReference type="NCBI Taxonomy" id="2805096"/>
    <lineage>
        <taxon>Bacteria</taxon>
        <taxon>Pseudomonadati</taxon>
        <taxon>Pseudomonadota</taxon>
        <taxon>Gammaproteobacteria</taxon>
        <taxon>Enterobacterales</taxon>
        <taxon>Morganellaceae</taxon>
        <taxon>Photorhabdus</taxon>
    </lineage>
</organism>
<evidence type="ECO:0000313" key="1">
    <source>
        <dbReference type="EMBL" id="OCQ50583.1"/>
    </source>
</evidence>
<comment type="caution">
    <text evidence="1">The sequence shown here is derived from an EMBL/GenBank/DDBJ whole genome shotgun (WGS) entry which is preliminary data.</text>
</comment>